<dbReference type="OrthoDB" id="4542210at2"/>
<dbReference type="Pfam" id="PF00440">
    <property type="entry name" value="TetR_N"/>
    <property type="match status" value="1"/>
</dbReference>
<evidence type="ECO:0000256" key="1">
    <source>
        <dbReference type="ARBA" id="ARBA00023125"/>
    </source>
</evidence>
<dbReference type="SUPFAM" id="SSF46689">
    <property type="entry name" value="Homeodomain-like"/>
    <property type="match status" value="1"/>
</dbReference>
<dbReference type="InterPro" id="IPR009057">
    <property type="entry name" value="Homeodomain-like_sf"/>
</dbReference>
<dbReference type="PANTHER" id="PTHR30055:SF209">
    <property type="entry name" value="POSSIBLE TRANSCRIPTIONAL REGULATORY PROTEIN (PROBABLY TETR-FAMILY)"/>
    <property type="match status" value="1"/>
</dbReference>
<dbReference type="RefSeq" id="WP_007320182.1">
    <property type="nucleotide sequence ID" value="NZ_BAEH01000132.1"/>
</dbReference>
<reference evidence="4 5" key="1">
    <citation type="submission" date="2011-12" db="EMBL/GenBank/DDBJ databases">
        <title>Whole genome shotgun sequence of Gordonia effusa NBRC 100432.</title>
        <authorList>
            <person name="Yoshida I."/>
            <person name="Takarada H."/>
            <person name="Hosoyama A."/>
            <person name="Tsuchikane K."/>
            <person name="Katsumata H."/>
            <person name="Yamazaki S."/>
            <person name="Fujita N."/>
        </authorList>
    </citation>
    <scope>NUCLEOTIDE SEQUENCE [LARGE SCALE GENOMIC DNA]</scope>
    <source>
        <strain evidence="4 5">NBRC 100432</strain>
    </source>
</reference>
<dbReference type="STRING" id="1077974.GOEFS_132_00780"/>
<evidence type="ECO:0000256" key="2">
    <source>
        <dbReference type="PROSITE-ProRule" id="PRU00335"/>
    </source>
</evidence>
<feature type="domain" description="HTH tetR-type" evidence="3">
    <location>
        <begin position="20"/>
        <end position="80"/>
    </location>
</feature>
<keyword evidence="1 2" id="KW-0238">DNA-binding</keyword>
<dbReference type="GO" id="GO:0000976">
    <property type="term" value="F:transcription cis-regulatory region binding"/>
    <property type="evidence" value="ECO:0007669"/>
    <property type="project" value="TreeGrafter"/>
</dbReference>
<comment type="caution">
    <text evidence="4">The sequence shown here is derived from an EMBL/GenBank/DDBJ whole genome shotgun (WGS) entry which is preliminary data.</text>
</comment>
<dbReference type="eggNOG" id="COG1309">
    <property type="taxonomic scope" value="Bacteria"/>
</dbReference>
<dbReference type="Gene3D" id="1.10.357.10">
    <property type="entry name" value="Tetracycline Repressor, domain 2"/>
    <property type="match status" value="1"/>
</dbReference>
<accession>H0R6Z6</accession>
<protein>
    <submittedName>
        <fullName evidence="4">Putative TetR family transcriptional regulator</fullName>
    </submittedName>
</protein>
<dbReference type="GO" id="GO:0003700">
    <property type="term" value="F:DNA-binding transcription factor activity"/>
    <property type="evidence" value="ECO:0007669"/>
    <property type="project" value="TreeGrafter"/>
</dbReference>
<sequence>MQELGSTLPISSECERADAARNRRLLLEAAATLIERHGAAGVTMDALAREAGVGKGTVFRRFGNRTGLMRALLDHSETELQQAFIAGPPPLGPGAPPLDRLLAYGRARLQMHADHLDLLLEADESGVERFRHPVWAASTAHVTMLLRQLGVSETTVLAIAIQAPFEAASLAHMTTGLGLDLLEVTAQWELMVRALVAGAGV</sequence>
<gene>
    <name evidence="4" type="ORF">GOEFS_132_00780</name>
</gene>
<evidence type="ECO:0000313" key="4">
    <source>
        <dbReference type="EMBL" id="GAB20847.1"/>
    </source>
</evidence>
<dbReference type="EMBL" id="BAEH01000132">
    <property type="protein sequence ID" value="GAB20847.1"/>
    <property type="molecule type" value="Genomic_DNA"/>
</dbReference>
<dbReference type="PRINTS" id="PR00455">
    <property type="entry name" value="HTHTETR"/>
</dbReference>
<dbReference type="AlphaFoldDB" id="H0R6Z6"/>
<evidence type="ECO:0000313" key="5">
    <source>
        <dbReference type="Proteomes" id="UP000035034"/>
    </source>
</evidence>
<dbReference type="PANTHER" id="PTHR30055">
    <property type="entry name" value="HTH-TYPE TRANSCRIPTIONAL REGULATOR RUTR"/>
    <property type="match status" value="1"/>
</dbReference>
<dbReference type="InterPro" id="IPR050109">
    <property type="entry name" value="HTH-type_TetR-like_transc_reg"/>
</dbReference>
<dbReference type="Proteomes" id="UP000035034">
    <property type="component" value="Unassembled WGS sequence"/>
</dbReference>
<name>H0R6Z6_9ACTN</name>
<dbReference type="InterPro" id="IPR001647">
    <property type="entry name" value="HTH_TetR"/>
</dbReference>
<feature type="DNA-binding region" description="H-T-H motif" evidence="2">
    <location>
        <begin position="43"/>
        <end position="62"/>
    </location>
</feature>
<organism evidence="4 5">
    <name type="scientific">Gordonia effusa NBRC 100432</name>
    <dbReference type="NCBI Taxonomy" id="1077974"/>
    <lineage>
        <taxon>Bacteria</taxon>
        <taxon>Bacillati</taxon>
        <taxon>Actinomycetota</taxon>
        <taxon>Actinomycetes</taxon>
        <taxon>Mycobacteriales</taxon>
        <taxon>Gordoniaceae</taxon>
        <taxon>Gordonia</taxon>
    </lineage>
</organism>
<keyword evidence="5" id="KW-1185">Reference proteome</keyword>
<proteinExistence type="predicted"/>
<evidence type="ECO:0000259" key="3">
    <source>
        <dbReference type="PROSITE" id="PS50977"/>
    </source>
</evidence>
<dbReference type="PROSITE" id="PS50977">
    <property type="entry name" value="HTH_TETR_2"/>
    <property type="match status" value="1"/>
</dbReference>